<protein>
    <submittedName>
        <fullName evidence="6">DNA-binding NarL/FixJ family response regulator</fullName>
    </submittedName>
</protein>
<evidence type="ECO:0000256" key="4">
    <source>
        <dbReference type="SAM" id="MobiDB-lite"/>
    </source>
</evidence>
<reference evidence="6 7" key="1">
    <citation type="submission" date="2018-03" db="EMBL/GenBank/DDBJ databases">
        <title>Genomic Encyclopedia of Type Strains, Phase III (KMG-III): the genomes of soil and plant-associated and newly described type strains.</title>
        <authorList>
            <person name="Whitman W."/>
        </authorList>
    </citation>
    <scope>NUCLEOTIDE SEQUENCE [LARGE SCALE GENOMIC DNA]</scope>
    <source>
        <strain evidence="6 7">VKM Ac-1602</strain>
    </source>
</reference>
<dbReference type="SMART" id="SM00421">
    <property type="entry name" value="HTH_LUXR"/>
    <property type="match status" value="1"/>
</dbReference>
<name>A0ABX5LF74_9MICO</name>
<keyword evidence="1" id="KW-0805">Transcription regulation</keyword>
<dbReference type="PROSITE" id="PS00622">
    <property type="entry name" value="HTH_LUXR_1"/>
    <property type="match status" value="1"/>
</dbReference>
<dbReference type="InterPro" id="IPR011006">
    <property type="entry name" value="CheY-like_superfamily"/>
</dbReference>
<dbReference type="InterPro" id="IPR039420">
    <property type="entry name" value="WalR-like"/>
</dbReference>
<proteinExistence type="predicted"/>
<dbReference type="InterPro" id="IPR000792">
    <property type="entry name" value="Tscrpt_reg_LuxR_C"/>
</dbReference>
<dbReference type="InterPro" id="IPR016032">
    <property type="entry name" value="Sig_transdc_resp-reg_C-effctor"/>
</dbReference>
<keyword evidence="2 6" id="KW-0238">DNA-binding</keyword>
<feature type="region of interest" description="Disordered" evidence="4">
    <location>
        <begin position="236"/>
        <end position="256"/>
    </location>
</feature>
<dbReference type="Proteomes" id="UP000245674">
    <property type="component" value="Unassembled WGS sequence"/>
</dbReference>
<evidence type="ECO:0000313" key="6">
    <source>
        <dbReference type="EMBL" id="PWJ65401.1"/>
    </source>
</evidence>
<dbReference type="Gene3D" id="3.40.50.2300">
    <property type="match status" value="1"/>
</dbReference>
<dbReference type="Pfam" id="PF00196">
    <property type="entry name" value="GerE"/>
    <property type="match status" value="1"/>
</dbReference>
<dbReference type="SUPFAM" id="SSF46894">
    <property type="entry name" value="C-terminal effector domain of the bipartite response regulators"/>
    <property type="match status" value="1"/>
</dbReference>
<comment type="caution">
    <text evidence="6">The sequence shown here is derived from an EMBL/GenBank/DDBJ whole genome shotgun (WGS) entry which is preliminary data.</text>
</comment>
<keyword evidence="7" id="KW-1185">Reference proteome</keyword>
<dbReference type="EMBL" id="QGDV01000003">
    <property type="protein sequence ID" value="PWJ65401.1"/>
    <property type="molecule type" value="Genomic_DNA"/>
</dbReference>
<accession>A0ABX5LF74</accession>
<evidence type="ECO:0000256" key="3">
    <source>
        <dbReference type="ARBA" id="ARBA00023163"/>
    </source>
</evidence>
<evidence type="ECO:0000259" key="5">
    <source>
        <dbReference type="PROSITE" id="PS00622"/>
    </source>
</evidence>
<dbReference type="PANTHER" id="PTHR43214:SF41">
    <property type="entry name" value="NITRATE_NITRITE RESPONSE REGULATOR PROTEIN NARP"/>
    <property type="match status" value="1"/>
</dbReference>
<evidence type="ECO:0000313" key="7">
    <source>
        <dbReference type="Proteomes" id="UP000245674"/>
    </source>
</evidence>
<gene>
    <name evidence="6" type="ORF">B0H03_103250</name>
</gene>
<dbReference type="GO" id="GO:0003677">
    <property type="term" value="F:DNA binding"/>
    <property type="evidence" value="ECO:0007669"/>
    <property type="project" value="UniProtKB-KW"/>
</dbReference>
<feature type="domain" description="HTH luxR-type" evidence="5">
    <location>
        <begin position="180"/>
        <end position="207"/>
    </location>
</feature>
<dbReference type="PANTHER" id="PTHR43214">
    <property type="entry name" value="TWO-COMPONENT RESPONSE REGULATOR"/>
    <property type="match status" value="1"/>
</dbReference>
<evidence type="ECO:0000256" key="2">
    <source>
        <dbReference type="ARBA" id="ARBA00023125"/>
    </source>
</evidence>
<keyword evidence="3" id="KW-0804">Transcription</keyword>
<dbReference type="PRINTS" id="PR00038">
    <property type="entry name" value="HTHLUXR"/>
</dbReference>
<dbReference type="SUPFAM" id="SSF52172">
    <property type="entry name" value="CheY-like"/>
    <property type="match status" value="1"/>
</dbReference>
<organism evidence="6 7">
    <name type="scientific">Rathayibacter iranicus NCPPB 2253 = VKM Ac-1602</name>
    <dbReference type="NCBI Taxonomy" id="1328868"/>
    <lineage>
        <taxon>Bacteria</taxon>
        <taxon>Bacillati</taxon>
        <taxon>Actinomycetota</taxon>
        <taxon>Actinomycetes</taxon>
        <taxon>Micrococcales</taxon>
        <taxon>Microbacteriaceae</taxon>
        <taxon>Rathayibacter</taxon>
    </lineage>
</organism>
<evidence type="ECO:0000256" key="1">
    <source>
        <dbReference type="ARBA" id="ARBA00023015"/>
    </source>
</evidence>
<sequence>MSQNVRIATQSRYRAAGADLTCPCKGIPVTEFHRFALAVVDGPAISRAALRALLLQLLPQFSRAEGEAGIETIAVLDLDGVPGDEVAAAIERAAERAVGLVVLSSSDSMQPARAVLRRERSAFVWKGDDPTELAAAVVSVASGRTWVSDTARHRLVHGLEERRPVLSPQESRVMRAYGSGAAVRTVALDLDVAEHTVRTYIKRIRAKFLEAGVVLDSRIDFYRHLGEHDVAIRRSSDRVRPGAQQMAGDARGASGA</sequence>